<protein>
    <submittedName>
        <fullName evidence="2">Toxin-antitoxin system HicB family antitoxin</fullName>
    </submittedName>
</protein>
<organism evidence="2 4">
    <name type="scientific">Labrys neptuniae</name>
    <dbReference type="NCBI Taxonomy" id="376174"/>
    <lineage>
        <taxon>Bacteria</taxon>
        <taxon>Pseudomonadati</taxon>
        <taxon>Pseudomonadota</taxon>
        <taxon>Alphaproteobacteria</taxon>
        <taxon>Hyphomicrobiales</taxon>
        <taxon>Xanthobacteraceae</taxon>
        <taxon>Labrys</taxon>
    </lineage>
</organism>
<dbReference type="InterPro" id="IPR013321">
    <property type="entry name" value="Arc_rbn_hlx_hlx"/>
</dbReference>
<dbReference type="RefSeq" id="WP_311939084.1">
    <property type="nucleotide sequence ID" value="NZ_JAVSCS010000021.1"/>
</dbReference>
<dbReference type="EMBL" id="JBFNQD010000002">
    <property type="protein sequence ID" value="MEW9305884.1"/>
    <property type="molecule type" value="Genomic_DNA"/>
</dbReference>
<evidence type="ECO:0000313" key="4">
    <source>
        <dbReference type="Proteomes" id="UP001555786"/>
    </source>
</evidence>
<reference evidence="3 5" key="2">
    <citation type="submission" date="2024-09" db="EMBL/GenBank/DDBJ databases">
        <title>Description of Labrys sedimenti sp. nov., isolated from a diclofenac-degrading enrichment culture, and genome-based reclassification of Labrys portucalensis as a later heterotypic synonym of Labrys neptuniae.</title>
        <authorList>
            <person name="Tancsics A."/>
            <person name="Csepanyi A."/>
        </authorList>
    </citation>
    <scope>NUCLEOTIDE SEQUENCE [LARGE SCALE GENOMIC DNA]</scope>
    <source>
        <strain evidence="3 5">LMG 23412</strain>
    </source>
</reference>
<dbReference type="Proteomes" id="UP001555786">
    <property type="component" value="Unassembled WGS sequence"/>
</dbReference>
<feature type="region of interest" description="Disordered" evidence="1">
    <location>
        <begin position="72"/>
        <end position="91"/>
    </location>
</feature>
<name>A0ABV3PKM0_9HYPH</name>
<evidence type="ECO:0000313" key="5">
    <source>
        <dbReference type="Proteomes" id="UP001595190"/>
    </source>
</evidence>
<gene>
    <name evidence="2" type="ORF">ABXS05_10080</name>
    <name evidence="3" type="ORF">ACETRX_20885</name>
</gene>
<dbReference type="EMBL" id="JBHGPK010000009">
    <property type="protein sequence ID" value="MFC2252105.1"/>
    <property type="molecule type" value="Genomic_DNA"/>
</dbReference>
<reference evidence="2 4" key="1">
    <citation type="submission" date="2024-07" db="EMBL/GenBank/DDBJ databases">
        <title>Description of Labrys sedimenti sp. nov., isolated from a diclofenac-degrading enrichment culture.</title>
        <authorList>
            <person name="Tancsics A."/>
            <person name="Csepanyi A."/>
        </authorList>
    </citation>
    <scope>NUCLEOTIDE SEQUENCE [LARGE SCALE GENOMIC DNA]</scope>
    <source>
        <strain evidence="2 4">LMG 23578</strain>
    </source>
</reference>
<accession>A0ABV3PKM0</accession>
<proteinExistence type="predicted"/>
<sequence length="91" mass="9825">MAHSSNYALRMPTSLKKAVEEFARQDGTTINQFIVSAVAEKLSALTAAEFFAQRRADGDIDWALAFLSREGGEAPAADDRLPAKYHGKPGA</sequence>
<dbReference type="Gene3D" id="1.10.1220.10">
    <property type="entry name" value="Met repressor-like"/>
    <property type="match status" value="1"/>
</dbReference>
<dbReference type="Proteomes" id="UP001595190">
    <property type="component" value="Unassembled WGS sequence"/>
</dbReference>
<comment type="caution">
    <text evidence="2">The sequence shown here is derived from an EMBL/GenBank/DDBJ whole genome shotgun (WGS) entry which is preliminary data.</text>
</comment>
<keyword evidence="4" id="KW-1185">Reference proteome</keyword>
<evidence type="ECO:0000313" key="3">
    <source>
        <dbReference type="EMBL" id="MFC2252105.1"/>
    </source>
</evidence>
<evidence type="ECO:0000256" key="1">
    <source>
        <dbReference type="SAM" id="MobiDB-lite"/>
    </source>
</evidence>
<dbReference type="InterPro" id="IPR010985">
    <property type="entry name" value="Ribbon_hlx_hlx"/>
</dbReference>
<evidence type="ECO:0000313" key="2">
    <source>
        <dbReference type="EMBL" id="MEW9305884.1"/>
    </source>
</evidence>
<dbReference type="SUPFAM" id="SSF47598">
    <property type="entry name" value="Ribbon-helix-helix"/>
    <property type="match status" value="1"/>
</dbReference>